<dbReference type="PANTHER" id="PTHR43744:SF9">
    <property type="entry name" value="POLYGALACTURONAN_RHAMNOGALACTURONAN TRANSPORT SYSTEM PERMEASE PROTEIN YTCP"/>
    <property type="match status" value="1"/>
</dbReference>
<feature type="transmembrane region" description="Helical" evidence="7">
    <location>
        <begin position="112"/>
        <end position="131"/>
    </location>
</feature>
<keyword evidence="3" id="KW-1003">Cell membrane</keyword>
<keyword evidence="6 7" id="KW-0472">Membrane</keyword>
<keyword evidence="10" id="KW-1185">Reference proteome</keyword>
<accession>A0ABW0HWK7</accession>
<feature type="transmembrane region" description="Helical" evidence="7">
    <location>
        <begin position="143"/>
        <end position="164"/>
    </location>
</feature>
<dbReference type="Pfam" id="PF00528">
    <property type="entry name" value="BPD_transp_1"/>
    <property type="match status" value="1"/>
</dbReference>
<sequence>MVARKSLGRQIFEIFNYTLLIGFAIACILPLIHVLAISFSNKTNVAAGAVGLWPLDFTIHSYSFVFQREQFFKALLISVERLVLGTGLNMLFIVLTAYPLSKQSHEFRGRTAFAWIFVVTLLFNGGLIPMYMNVKMFGIMDSIWALVLPAAIPVFNCILLLNFFRGLPKALEEAAFVDGASHWHTLWSIYLPLSKPALATILLFNMVMHWNSWFDGMILMNSPDHYPLQSYLQTVVVRVSSTTFANMSADQLAILSEISDQTVKAAQIFMAALPIMLVYPFLQRYFMTGIVLGSVKE</sequence>
<keyword evidence="5 7" id="KW-1133">Transmembrane helix</keyword>
<keyword evidence="2 7" id="KW-0813">Transport</keyword>
<dbReference type="PROSITE" id="PS51257">
    <property type="entry name" value="PROKAR_LIPOPROTEIN"/>
    <property type="match status" value="1"/>
</dbReference>
<evidence type="ECO:0000256" key="1">
    <source>
        <dbReference type="ARBA" id="ARBA00004651"/>
    </source>
</evidence>
<feature type="transmembrane region" description="Helical" evidence="7">
    <location>
        <begin position="265"/>
        <end position="282"/>
    </location>
</feature>
<organism evidence="9 10">
    <name type="scientific">Cohnella soli</name>
    <dbReference type="NCBI Taxonomy" id="425005"/>
    <lineage>
        <taxon>Bacteria</taxon>
        <taxon>Bacillati</taxon>
        <taxon>Bacillota</taxon>
        <taxon>Bacilli</taxon>
        <taxon>Bacillales</taxon>
        <taxon>Paenibacillaceae</taxon>
        <taxon>Cohnella</taxon>
    </lineage>
</organism>
<dbReference type="CDD" id="cd06261">
    <property type="entry name" value="TM_PBP2"/>
    <property type="match status" value="1"/>
</dbReference>
<evidence type="ECO:0000313" key="10">
    <source>
        <dbReference type="Proteomes" id="UP001596113"/>
    </source>
</evidence>
<evidence type="ECO:0000256" key="4">
    <source>
        <dbReference type="ARBA" id="ARBA00022692"/>
    </source>
</evidence>
<protein>
    <submittedName>
        <fullName evidence="9">Carbohydrate ABC transporter permease</fullName>
    </submittedName>
</protein>
<evidence type="ECO:0000256" key="2">
    <source>
        <dbReference type="ARBA" id="ARBA00022448"/>
    </source>
</evidence>
<evidence type="ECO:0000256" key="5">
    <source>
        <dbReference type="ARBA" id="ARBA00022989"/>
    </source>
</evidence>
<dbReference type="PANTHER" id="PTHR43744">
    <property type="entry name" value="ABC TRANSPORTER PERMEASE PROTEIN MG189-RELATED-RELATED"/>
    <property type="match status" value="1"/>
</dbReference>
<comment type="caution">
    <text evidence="9">The sequence shown here is derived from an EMBL/GenBank/DDBJ whole genome shotgun (WGS) entry which is preliminary data.</text>
</comment>
<comment type="similarity">
    <text evidence="7">Belongs to the binding-protein-dependent transport system permease family.</text>
</comment>
<dbReference type="EMBL" id="JBHSMI010000028">
    <property type="protein sequence ID" value="MFC5404745.1"/>
    <property type="molecule type" value="Genomic_DNA"/>
</dbReference>
<dbReference type="InterPro" id="IPR000515">
    <property type="entry name" value="MetI-like"/>
</dbReference>
<keyword evidence="4 7" id="KW-0812">Transmembrane</keyword>
<feature type="transmembrane region" description="Helical" evidence="7">
    <location>
        <begin position="45"/>
        <end position="66"/>
    </location>
</feature>
<gene>
    <name evidence="9" type="ORF">ACFPOF_18560</name>
</gene>
<feature type="transmembrane region" description="Helical" evidence="7">
    <location>
        <begin position="184"/>
        <end position="204"/>
    </location>
</feature>
<feature type="transmembrane region" description="Helical" evidence="7">
    <location>
        <begin position="14"/>
        <end position="39"/>
    </location>
</feature>
<dbReference type="RefSeq" id="WP_378135314.1">
    <property type="nucleotide sequence ID" value="NZ_JBHSMI010000028.1"/>
</dbReference>
<dbReference type="SUPFAM" id="SSF161098">
    <property type="entry name" value="MetI-like"/>
    <property type="match status" value="1"/>
</dbReference>
<comment type="subcellular location">
    <subcellularLocation>
        <location evidence="1 7">Cell membrane</location>
        <topology evidence="1 7">Multi-pass membrane protein</topology>
    </subcellularLocation>
</comment>
<name>A0ABW0HWK7_9BACL</name>
<feature type="domain" description="ABC transmembrane type-1" evidence="8">
    <location>
        <begin position="71"/>
        <end position="279"/>
    </location>
</feature>
<proteinExistence type="inferred from homology"/>
<evidence type="ECO:0000259" key="8">
    <source>
        <dbReference type="PROSITE" id="PS50928"/>
    </source>
</evidence>
<evidence type="ECO:0000313" key="9">
    <source>
        <dbReference type="EMBL" id="MFC5404745.1"/>
    </source>
</evidence>
<evidence type="ECO:0000256" key="7">
    <source>
        <dbReference type="RuleBase" id="RU363032"/>
    </source>
</evidence>
<reference evidence="10" key="1">
    <citation type="journal article" date="2019" name="Int. J. Syst. Evol. Microbiol.">
        <title>The Global Catalogue of Microorganisms (GCM) 10K type strain sequencing project: providing services to taxonomists for standard genome sequencing and annotation.</title>
        <authorList>
            <consortium name="The Broad Institute Genomics Platform"/>
            <consortium name="The Broad Institute Genome Sequencing Center for Infectious Disease"/>
            <person name="Wu L."/>
            <person name="Ma J."/>
        </authorList>
    </citation>
    <scope>NUCLEOTIDE SEQUENCE [LARGE SCALE GENOMIC DNA]</scope>
    <source>
        <strain evidence="10">CGMCC 1.18575</strain>
    </source>
</reference>
<dbReference type="Gene3D" id="1.10.3720.10">
    <property type="entry name" value="MetI-like"/>
    <property type="match status" value="1"/>
</dbReference>
<dbReference type="InterPro" id="IPR035906">
    <property type="entry name" value="MetI-like_sf"/>
</dbReference>
<evidence type="ECO:0000256" key="3">
    <source>
        <dbReference type="ARBA" id="ARBA00022475"/>
    </source>
</evidence>
<feature type="transmembrane region" description="Helical" evidence="7">
    <location>
        <begin position="78"/>
        <end position="100"/>
    </location>
</feature>
<dbReference type="Proteomes" id="UP001596113">
    <property type="component" value="Unassembled WGS sequence"/>
</dbReference>
<dbReference type="PROSITE" id="PS50928">
    <property type="entry name" value="ABC_TM1"/>
    <property type="match status" value="1"/>
</dbReference>
<evidence type="ECO:0000256" key="6">
    <source>
        <dbReference type="ARBA" id="ARBA00023136"/>
    </source>
</evidence>